<evidence type="ECO:0000313" key="2">
    <source>
        <dbReference type="Proteomes" id="UP000235786"/>
    </source>
</evidence>
<gene>
    <name evidence="1" type="ORF">L207DRAFT_146625</name>
</gene>
<dbReference type="Proteomes" id="UP000235786">
    <property type="component" value="Unassembled WGS sequence"/>
</dbReference>
<dbReference type="CDD" id="cd00105">
    <property type="entry name" value="KH-I"/>
    <property type="match status" value="1"/>
</dbReference>
<dbReference type="OrthoDB" id="3565000at2759"/>
<reference evidence="1 2" key="1">
    <citation type="submission" date="2016-04" db="EMBL/GenBank/DDBJ databases">
        <title>A degradative enzymes factory behind the ericoid mycorrhizal symbiosis.</title>
        <authorList>
            <consortium name="DOE Joint Genome Institute"/>
            <person name="Martino E."/>
            <person name="Morin E."/>
            <person name="Grelet G."/>
            <person name="Kuo A."/>
            <person name="Kohler A."/>
            <person name="Daghino S."/>
            <person name="Barry K."/>
            <person name="Choi C."/>
            <person name="Cichocki N."/>
            <person name="Clum A."/>
            <person name="Copeland A."/>
            <person name="Hainaut M."/>
            <person name="Haridas S."/>
            <person name="Labutti K."/>
            <person name="Lindquist E."/>
            <person name="Lipzen A."/>
            <person name="Khouja H.-R."/>
            <person name="Murat C."/>
            <person name="Ohm R."/>
            <person name="Olson A."/>
            <person name="Spatafora J."/>
            <person name="Veneault-Fourrey C."/>
            <person name="Henrissat B."/>
            <person name="Grigoriev I."/>
            <person name="Martin F."/>
            <person name="Perotto S."/>
        </authorList>
    </citation>
    <scope>NUCLEOTIDE SEQUENCE [LARGE SCALE GENOMIC DNA]</scope>
    <source>
        <strain evidence="1 2">F</strain>
    </source>
</reference>
<protein>
    <submittedName>
        <fullName evidence="1">Uncharacterized protein</fullName>
    </submittedName>
</protein>
<proteinExistence type="predicted"/>
<evidence type="ECO:0000313" key="1">
    <source>
        <dbReference type="EMBL" id="PMD33817.1"/>
    </source>
</evidence>
<keyword evidence="2" id="KW-1185">Reference proteome</keyword>
<sequence>MPRVGKNVWTGKNKPTFQFVSFAPVARGLDPGEPDGMTISRKDLGKLRRGDWAFVKRTEAVTGCEIFIPEEEYRGEDPREIGFWGVRKNIDAAKKGIEERLTSVNAEK</sequence>
<name>A0A2J6R5L3_HYAVF</name>
<dbReference type="AlphaFoldDB" id="A0A2J6R5L3"/>
<organism evidence="1 2">
    <name type="scientific">Hyaloscypha variabilis (strain UAMH 11265 / GT02V1 / F)</name>
    <name type="common">Meliniomyces variabilis</name>
    <dbReference type="NCBI Taxonomy" id="1149755"/>
    <lineage>
        <taxon>Eukaryota</taxon>
        <taxon>Fungi</taxon>
        <taxon>Dikarya</taxon>
        <taxon>Ascomycota</taxon>
        <taxon>Pezizomycotina</taxon>
        <taxon>Leotiomycetes</taxon>
        <taxon>Helotiales</taxon>
        <taxon>Hyaloscyphaceae</taxon>
        <taxon>Hyaloscypha</taxon>
        <taxon>Hyaloscypha variabilis</taxon>
    </lineage>
</organism>
<dbReference type="EMBL" id="KZ613955">
    <property type="protein sequence ID" value="PMD33817.1"/>
    <property type="molecule type" value="Genomic_DNA"/>
</dbReference>
<accession>A0A2J6R5L3</accession>